<accession>A0A328DI22</accession>
<name>A0A328DI22_9ASTE</name>
<dbReference type="EMBL" id="NQVE01000134">
    <property type="protein sequence ID" value="RAL45397.1"/>
    <property type="molecule type" value="Genomic_DNA"/>
</dbReference>
<comment type="caution">
    <text evidence="1">The sequence shown here is derived from an EMBL/GenBank/DDBJ whole genome shotgun (WGS) entry which is preliminary data.</text>
</comment>
<dbReference type="Proteomes" id="UP000249390">
    <property type="component" value="Unassembled WGS sequence"/>
</dbReference>
<keyword evidence="2" id="KW-1185">Reference proteome</keyword>
<gene>
    <name evidence="1" type="ORF">DM860_013793</name>
</gene>
<dbReference type="AlphaFoldDB" id="A0A328DI22"/>
<protein>
    <submittedName>
        <fullName evidence="1">Uncharacterized protein</fullName>
    </submittedName>
</protein>
<evidence type="ECO:0000313" key="2">
    <source>
        <dbReference type="Proteomes" id="UP000249390"/>
    </source>
</evidence>
<evidence type="ECO:0000313" key="1">
    <source>
        <dbReference type="EMBL" id="RAL45397.1"/>
    </source>
</evidence>
<organism evidence="1 2">
    <name type="scientific">Cuscuta australis</name>
    <dbReference type="NCBI Taxonomy" id="267555"/>
    <lineage>
        <taxon>Eukaryota</taxon>
        <taxon>Viridiplantae</taxon>
        <taxon>Streptophyta</taxon>
        <taxon>Embryophyta</taxon>
        <taxon>Tracheophyta</taxon>
        <taxon>Spermatophyta</taxon>
        <taxon>Magnoliopsida</taxon>
        <taxon>eudicotyledons</taxon>
        <taxon>Gunneridae</taxon>
        <taxon>Pentapetalae</taxon>
        <taxon>asterids</taxon>
        <taxon>lamiids</taxon>
        <taxon>Solanales</taxon>
        <taxon>Convolvulaceae</taxon>
        <taxon>Cuscuteae</taxon>
        <taxon>Cuscuta</taxon>
        <taxon>Cuscuta subgen. Grammica</taxon>
        <taxon>Cuscuta sect. Cleistogrammica</taxon>
    </lineage>
</organism>
<sequence length="114" mass="13123">MPLVGEALKIYEAELKRSDISTKLLAIFRKTLTLGWSSLKNRRSAFNNTFHDLMNSYLFVELATSFPTFRVLQAFPRYLGAGIKCWPQPLRVNLLHNDANVVLSITLLTRRVKR</sequence>
<proteinExistence type="predicted"/>
<reference evidence="1 2" key="1">
    <citation type="submission" date="2018-06" db="EMBL/GenBank/DDBJ databases">
        <title>The Genome of Cuscuta australis (Dodder) Provides Insight into the Evolution of Plant Parasitism.</title>
        <authorList>
            <person name="Liu H."/>
        </authorList>
    </citation>
    <scope>NUCLEOTIDE SEQUENCE [LARGE SCALE GENOMIC DNA]</scope>
    <source>
        <strain evidence="2">cv. Yunnan</strain>
        <tissue evidence="1">Vines</tissue>
    </source>
</reference>